<keyword evidence="3" id="KW-1185">Reference proteome</keyword>
<accession>A0A813C088</accession>
<feature type="compositionally biased region" description="Polar residues" evidence="1">
    <location>
        <begin position="398"/>
        <end position="415"/>
    </location>
</feature>
<reference evidence="2" key="1">
    <citation type="submission" date="2021-02" db="EMBL/GenBank/DDBJ databases">
        <authorList>
            <person name="Dougan E. K."/>
            <person name="Rhodes N."/>
            <person name="Thang M."/>
            <person name="Chan C."/>
        </authorList>
    </citation>
    <scope>NUCLEOTIDE SEQUENCE</scope>
</reference>
<feature type="compositionally biased region" description="Basic and acidic residues" evidence="1">
    <location>
        <begin position="198"/>
        <end position="228"/>
    </location>
</feature>
<organism evidence="2 3">
    <name type="scientific">Symbiodinium necroappetens</name>
    <dbReference type="NCBI Taxonomy" id="1628268"/>
    <lineage>
        <taxon>Eukaryota</taxon>
        <taxon>Sar</taxon>
        <taxon>Alveolata</taxon>
        <taxon>Dinophyceae</taxon>
        <taxon>Suessiales</taxon>
        <taxon>Symbiodiniaceae</taxon>
        <taxon>Symbiodinium</taxon>
    </lineage>
</organism>
<gene>
    <name evidence="2" type="ORF">SNEC2469_LOCUS32870</name>
</gene>
<evidence type="ECO:0000313" key="2">
    <source>
        <dbReference type="EMBL" id="CAE7937475.1"/>
    </source>
</evidence>
<evidence type="ECO:0000313" key="3">
    <source>
        <dbReference type="Proteomes" id="UP000601435"/>
    </source>
</evidence>
<feature type="region of interest" description="Disordered" evidence="1">
    <location>
        <begin position="285"/>
        <end position="330"/>
    </location>
</feature>
<feature type="region of interest" description="Disordered" evidence="1">
    <location>
        <begin position="349"/>
        <end position="375"/>
    </location>
</feature>
<dbReference type="OrthoDB" id="436174at2759"/>
<comment type="caution">
    <text evidence="2">The sequence shown here is derived from an EMBL/GenBank/DDBJ whole genome shotgun (WGS) entry which is preliminary data.</text>
</comment>
<feature type="region of interest" description="Disordered" evidence="1">
    <location>
        <begin position="165"/>
        <end position="228"/>
    </location>
</feature>
<feature type="compositionally biased region" description="Polar residues" evidence="1">
    <location>
        <begin position="663"/>
        <end position="674"/>
    </location>
</feature>
<protein>
    <submittedName>
        <fullName evidence="2">Uncharacterized protein</fullName>
    </submittedName>
</protein>
<name>A0A813C088_9DINO</name>
<dbReference type="Proteomes" id="UP000601435">
    <property type="component" value="Unassembled WGS sequence"/>
</dbReference>
<dbReference type="AlphaFoldDB" id="A0A813C088"/>
<dbReference type="EMBL" id="CAJNJA010084585">
    <property type="protein sequence ID" value="CAE7937475.1"/>
    <property type="molecule type" value="Genomic_DNA"/>
</dbReference>
<feature type="compositionally biased region" description="Basic and acidic residues" evidence="1">
    <location>
        <begin position="178"/>
        <end position="190"/>
    </location>
</feature>
<feature type="compositionally biased region" description="Acidic residues" evidence="1">
    <location>
        <begin position="292"/>
        <end position="323"/>
    </location>
</feature>
<proteinExistence type="predicted"/>
<feature type="region of interest" description="Disordered" evidence="1">
    <location>
        <begin position="655"/>
        <end position="674"/>
    </location>
</feature>
<feature type="region of interest" description="Disordered" evidence="1">
    <location>
        <begin position="549"/>
        <end position="568"/>
    </location>
</feature>
<feature type="region of interest" description="Disordered" evidence="1">
    <location>
        <begin position="387"/>
        <end position="417"/>
    </location>
</feature>
<evidence type="ECO:0000256" key="1">
    <source>
        <dbReference type="SAM" id="MobiDB-lite"/>
    </source>
</evidence>
<sequence length="850" mass="93358">MGQVCPNVRCMQLYQTPPASVSRRLQAKVASTLRMQIWDGKTWQKLADIPKPPLWEIDNFGRPFVFKPPLEAMGLVTTTRSPEQQQEAEEDFVNRFGISLPALVSICLGVGPILASPRTMNIFRMNAPERSVTAVGMDAKKMKQLDSILKMKREVKNLESQVQEHATATDDWGMSHKVQSEEQRMLERQLDRKRKQQAKMERASESGEQKEVKKEEQVQRKRADDERYRRMKEAYQPKTIAVDGVALRAPESVSRLEGSGIHVLLELGFEPEALEAFSMPGMDADGNLVAAPEDEEEEEEAVENEDEAGPPPPPDDEASEEAFDLAALQEAARNAKFDDAALRLDEAPNIAREGAGLKRRGAMAGPKEGQPMDAELLKRAQRKAAGLKVDKWIGPGSEPSSSRPDTSRSQASNAQLLDWDALDVDKEALKKEKLPVCKFSPLLDHRADRSGRAFETKREQAKSTLAKQRLRAITEGDKKDAAAAESDDSTDEDIEVKLGRAAAPMAEGALMSVFIKKEPTKATQAREVQEPAAEPEELALPVPVAEVQEAGDAHETAAASSAAGSQTAYQGKAAPAFHVRGEGEDVGVAALSLPVVRMTLTKDGLPWGRFHSTKPHYRTPEEKAEAVKSQKQMGFFQRMFGGGGDEADDLEVVEEPGAGAPSKPTTSPMPQNRPSLHLYIRTSDTVDPVADAAQAMLACRAERWELGAEARGQLPRSIIAEGVRGYGQSSQSDNLSEEVFSPVRRCWLTLSTARLLVALGCLPHGIRLRDSLALEDRLAWAFLGSSVERRSLGGPQALKGQGPTATHLLHALHWDQFLRQLSQDFVVSRLAATKQGRRSFKAVLKDLTPR</sequence>